<dbReference type="InterPro" id="IPR056884">
    <property type="entry name" value="NPHP3-like_N"/>
</dbReference>
<evidence type="ECO:0000313" key="5">
    <source>
        <dbReference type="Proteomes" id="UP000185557"/>
    </source>
</evidence>
<dbReference type="Pfam" id="PF25520">
    <property type="entry name" value="AAA_lid_TANC1"/>
    <property type="match status" value="1"/>
</dbReference>
<dbReference type="AlphaFoldDB" id="A0A1U7IXX5"/>
<sequence length="468" mass="53012">MSLVELKLFPEFHGLQHKALRFCWNLTSDVKPNDFNKDIKQLTEQFVGREWAFKGIDQWLQQKNNRFLVLLREPSVGKSTIAAHLTQTRENIVAYHFCQATDLNTLKPGQIVRSLSAQLMKHKEALPGYGQALLNTIKSPTLAAKVEITYQKATNSEITEVFIGNLKSSNEGKEGQEDLDSLLEILIRAPLAALGDFQGSLPDRAIFLIDGLEVAVSSAAAAQDDEDIVTLLANFSEAENLPSWVQFILTSRPDRRVLREFEPLQLYKSEAKTQNSDAQTKAVILPNCQYKLSEMSYENQADIRQYIEQRVKQPAFQPLLATAQMSEQTLVEALTEQAQGNFRYVRCVLDELESGTQSPRQLSVLPESLKQIYAQEWFVAASGNECQSILRTIANAKEFLTEDELVSRTKLRPRLVRQALWGLRQFLDVGTKPDPESRDKDGKEVEPVDTFAIFHPSLREYLLNQKPE</sequence>
<dbReference type="EMBL" id="MRCG01000037">
    <property type="protein sequence ID" value="OKH43149.1"/>
    <property type="molecule type" value="Genomic_DNA"/>
</dbReference>
<organism evidence="4 5">
    <name type="scientific">Phormidium tenue NIES-30</name>
    <dbReference type="NCBI Taxonomy" id="549789"/>
    <lineage>
        <taxon>Bacteria</taxon>
        <taxon>Bacillati</taxon>
        <taxon>Cyanobacteriota</taxon>
        <taxon>Cyanophyceae</taxon>
        <taxon>Oscillatoriophycideae</taxon>
        <taxon>Oscillatoriales</taxon>
        <taxon>Oscillatoriaceae</taxon>
        <taxon>Phormidium</taxon>
    </lineage>
</organism>
<evidence type="ECO:0000313" key="4">
    <source>
        <dbReference type="EMBL" id="OKH43149.1"/>
    </source>
</evidence>
<reference evidence="4 5" key="1">
    <citation type="submission" date="2016-11" db="EMBL/GenBank/DDBJ databases">
        <title>Draft Genome Sequences of Nine Cyanobacterial Strains from Diverse Habitats.</title>
        <authorList>
            <person name="Zhu T."/>
            <person name="Hou S."/>
            <person name="Lu X."/>
            <person name="Hess W.R."/>
        </authorList>
    </citation>
    <scope>NUCLEOTIDE SEQUENCE [LARGE SCALE GENOMIC DNA]</scope>
    <source>
        <strain evidence="4 5">NIES-30</strain>
    </source>
</reference>
<evidence type="ECO:0008006" key="6">
    <source>
        <dbReference type="Google" id="ProtNLM"/>
    </source>
</evidence>
<evidence type="ECO:0000256" key="1">
    <source>
        <dbReference type="ARBA" id="ARBA00022737"/>
    </source>
</evidence>
<dbReference type="SUPFAM" id="SSF52540">
    <property type="entry name" value="P-loop containing nucleoside triphosphate hydrolases"/>
    <property type="match status" value="1"/>
</dbReference>
<protein>
    <recommendedName>
        <fullName evidence="6">Orc1-like AAA ATPase domain-containing protein</fullName>
    </recommendedName>
</protein>
<dbReference type="PANTHER" id="PTHR10039">
    <property type="entry name" value="AMELOGENIN"/>
    <property type="match status" value="1"/>
</dbReference>
<evidence type="ECO:0000259" key="2">
    <source>
        <dbReference type="Pfam" id="PF24883"/>
    </source>
</evidence>
<keyword evidence="5" id="KW-1185">Reference proteome</keyword>
<dbReference type="InterPro" id="IPR027417">
    <property type="entry name" value="P-loop_NTPase"/>
</dbReference>
<keyword evidence="1" id="KW-0677">Repeat</keyword>
<name>A0A1U7IXX5_9CYAN</name>
<comment type="caution">
    <text evidence="4">The sequence shown here is derived from an EMBL/GenBank/DDBJ whole genome shotgun (WGS) entry which is preliminary data.</text>
</comment>
<feature type="domain" description="Nephrocystin 3-like N-terminal" evidence="2">
    <location>
        <begin position="52"/>
        <end position="136"/>
    </location>
</feature>
<dbReference type="PANTHER" id="PTHR10039:SF14">
    <property type="entry name" value="NACHT DOMAIN-CONTAINING PROTEIN"/>
    <property type="match status" value="1"/>
</dbReference>
<dbReference type="Pfam" id="PF24883">
    <property type="entry name" value="NPHP3_N"/>
    <property type="match status" value="1"/>
</dbReference>
<accession>A0A1U7IXX5</accession>
<dbReference type="OrthoDB" id="443465at2"/>
<dbReference type="RefSeq" id="WP_073611277.1">
    <property type="nucleotide sequence ID" value="NZ_MRCG01000037.1"/>
</dbReference>
<evidence type="ECO:0000259" key="3">
    <source>
        <dbReference type="Pfam" id="PF25520"/>
    </source>
</evidence>
<dbReference type="Proteomes" id="UP000185557">
    <property type="component" value="Unassembled WGS sequence"/>
</dbReference>
<proteinExistence type="predicted"/>
<gene>
    <name evidence="4" type="ORF">NIES30_25520</name>
</gene>
<dbReference type="STRING" id="549789.NIES30_25520"/>
<dbReference type="Gene3D" id="3.40.50.300">
    <property type="entry name" value="P-loop containing nucleotide triphosphate hydrolases"/>
    <property type="match status" value="1"/>
</dbReference>
<dbReference type="InterPro" id="IPR058018">
    <property type="entry name" value="AAA_lid_TANC1/2"/>
</dbReference>
<feature type="domain" description="TANC1/2-like AAA+ ATPase lid" evidence="3">
    <location>
        <begin position="298"/>
        <end position="374"/>
    </location>
</feature>